<dbReference type="EMBL" id="QXML01000008">
    <property type="protein sequence ID" value="RIW13711.1"/>
    <property type="molecule type" value="Genomic_DNA"/>
</dbReference>
<dbReference type="AlphaFoldDB" id="A0A418PP59"/>
<name>A0A418PP59_9BACT</name>
<evidence type="ECO:0000313" key="1">
    <source>
        <dbReference type="EMBL" id="RIW13711.1"/>
    </source>
</evidence>
<comment type="caution">
    <text evidence="1">The sequence shown here is derived from an EMBL/GenBank/DDBJ whole genome shotgun (WGS) entry which is preliminary data.</text>
</comment>
<reference evidence="1 2" key="1">
    <citation type="submission" date="2018-09" db="EMBL/GenBank/DDBJ databases">
        <authorList>
            <person name="Wang X."/>
            <person name="Du Z."/>
        </authorList>
    </citation>
    <scope>NUCLEOTIDE SEQUENCE [LARGE SCALE GENOMIC DNA]</scope>
    <source>
        <strain evidence="1 2">N3</strain>
    </source>
</reference>
<protein>
    <submittedName>
        <fullName evidence="1">Uncharacterized protein</fullName>
    </submittedName>
</protein>
<keyword evidence="2" id="KW-1185">Reference proteome</keyword>
<gene>
    <name evidence="1" type="ORF">D0X99_15840</name>
</gene>
<proteinExistence type="predicted"/>
<dbReference type="Proteomes" id="UP000283522">
    <property type="component" value="Unassembled WGS sequence"/>
</dbReference>
<evidence type="ECO:0000313" key="2">
    <source>
        <dbReference type="Proteomes" id="UP000283522"/>
    </source>
</evidence>
<accession>A0A418PP59</accession>
<sequence>MDSCFANSDPFLNLLLSYENNRNKILVVAFYNFPRESSESRCLIFAQQHSKRLTGFPGKPFFMQKN</sequence>
<organism evidence="1 2">
    <name type="scientific">Algoriphagus lacus</name>
    <dbReference type="NCBI Taxonomy" id="2056311"/>
    <lineage>
        <taxon>Bacteria</taxon>
        <taxon>Pseudomonadati</taxon>
        <taxon>Bacteroidota</taxon>
        <taxon>Cytophagia</taxon>
        <taxon>Cytophagales</taxon>
        <taxon>Cyclobacteriaceae</taxon>
        <taxon>Algoriphagus</taxon>
    </lineage>
</organism>